<keyword evidence="4 5" id="KW-0408">Iron</keyword>
<proteinExistence type="inferred from homology"/>
<keyword evidence="9" id="KW-1185">Reference proteome</keyword>
<dbReference type="PROSITE" id="PS00086">
    <property type="entry name" value="CYTOCHROME_P450"/>
    <property type="match status" value="1"/>
</dbReference>
<evidence type="ECO:0000313" key="9">
    <source>
        <dbReference type="Proteomes" id="UP000699042"/>
    </source>
</evidence>
<evidence type="ECO:0000256" key="7">
    <source>
        <dbReference type="SAM" id="MobiDB-lite"/>
    </source>
</evidence>
<dbReference type="GO" id="GO:0005506">
    <property type="term" value="F:iron ion binding"/>
    <property type="evidence" value="ECO:0007669"/>
    <property type="project" value="InterPro"/>
</dbReference>
<keyword evidence="2 5" id="KW-0479">Metal-binding</keyword>
<keyword evidence="6" id="KW-0503">Monooxygenase</keyword>
<dbReference type="GO" id="GO:0004497">
    <property type="term" value="F:monooxygenase activity"/>
    <property type="evidence" value="ECO:0007669"/>
    <property type="project" value="UniProtKB-KW"/>
</dbReference>
<reference evidence="8" key="1">
    <citation type="submission" date="2021-05" db="EMBL/GenBank/DDBJ databases">
        <title>Comparative genomics of three Colletotrichum scovillei strains and genetic complementation revealed genes involved fungal growth and virulence on chili pepper.</title>
        <authorList>
            <person name="Hsieh D.-K."/>
            <person name="Chuang S.-C."/>
            <person name="Chen C.-Y."/>
            <person name="Chao Y.-T."/>
            <person name="Lu M.-Y.J."/>
            <person name="Lee M.-H."/>
            <person name="Shih M.-C."/>
        </authorList>
    </citation>
    <scope>NUCLEOTIDE SEQUENCE</scope>
    <source>
        <strain evidence="8">Coll-153</strain>
    </source>
</reference>
<evidence type="ECO:0000256" key="3">
    <source>
        <dbReference type="ARBA" id="ARBA00023002"/>
    </source>
</evidence>
<dbReference type="InterPro" id="IPR036396">
    <property type="entry name" value="Cyt_P450_sf"/>
</dbReference>
<comment type="similarity">
    <text evidence="1 6">Belongs to the cytochrome P450 family.</text>
</comment>
<evidence type="ECO:0000256" key="2">
    <source>
        <dbReference type="ARBA" id="ARBA00022723"/>
    </source>
</evidence>
<dbReference type="CDD" id="cd11065">
    <property type="entry name" value="CYP64-like"/>
    <property type="match status" value="1"/>
</dbReference>
<feature type="region of interest" description="Disordered" evidence="7">
    <location>
        <begin position="505"/>
        <end position="528"/>
    </location>
</feature>
<dbReference type="PANTHER" id="PTHR46300">
    <property type="entry name" value="P450, PUTATIVE (EUROFUNG)-RELATED-RELATED"/>
    <property type="match status" value="1"/>
</dbReference>
<dbReference type="Pfam" id="PF00067">
    <property type="entry name" value="p450"/>
    <property type="match status" value="1"/>
</dbReference>
<evidence type="ECO:0000256" key="1">
    <source>
        <dbReference type="ARBA" id="ARBA00010617"/>
    </source>
</evidence>
<sequence>MAAFFPCLSRISGFLFTGCPSSMPLASTSFTFDGSPLLDVCFRLQNSSSPYSRASGLVASLSGITSPDSSCFSCWWTRTLDPTNFDLSNFTIPMDSNQSTSAWTTTAACVAIVVLLILIRPRSSWGHPPLPPGPPGEFLLGHLRVIPKENTAQTYAEWARKYDSDVIHVKSLGQSIVVLNSVEAAKDLLDRRGANYCDRPRFTLFEVMGWGKTLTFLPFGPRWQMHRKLLQTTFSNTNVRQWYPLQVAEARKSVHGIVSNPDRWQMSMKRFAVAIVLKVSYGVDVHEDNDPYVKIAQDAMYATGNGGAPANSIVDIFPPARHLPVWLVRDWSLKFAREWGWAIRKLHDVPFAVAQEELARGKDSPSFAHRLLETYSSNAKRGLDNEWSLDDIKGAAGAIFIAGADTTWATMVVFVLNMVLHPEIQEKAQACIERVVGLDRLPDLSDRPSLQYIDHIVQEVYRWSPLAPLGIPHKSLEDDVYNGMFIPKGSIVFFNSSAMTQDERVYKDPKSFNPDRYQPESSGGHGEPLPLGQFGFGRRVCVGRFLADNSVWIAVATMLATLNIGKKVGPDGQVMEPKIAFTNGGTW</sequence>
<dbReference type="EMBL" id="JAESDN010000006">
    <property type="protein sequence ID" value="KAG7048580.1"/>
    <property type="molecule type" value="Genomic_DNA"/>
</dbReference>
<dbReference type="Gene3D" id="1.10.630.10">
    <property type="entry name" value="Cytochrome P450"/>
    <property type="match status" value="1"/>
</dbReference>
<dbReference type="SUPFAM" id="SSF48264">
    <property type="entry name" value="Cytochrome P450"/>
    <property type="match status" value="1"/>
</dbReference>
<organism evidence="8 9">
    <name type="scientific">Colletotrichum scovillei</name>
    <dbReference type="NCBI Taxonomy" id="1209932"/>
    <lineage>
        <taxon>Eukaryota</taxon>
        <taxon>Fungi</taxon>
        <taxon>Dikarya</taxon>
        <taxon>Ascomycota</taxon>
        <taxon>Pezizomycotina</taxon>
        <taxon>Sordariomycetes</taxon>
        <taxon>Hypocreomycetidae</taxon>
        <taxon>Glomerellales</taxon>
        <taxon>Glomerellaceae</taxon>
        <taxon>Colletotrichum</taxon>
        <taxon>Colletotrichum acutatum species complex</taxon>
    </lineage>
</organism>
<dbReference type="GO" id="GO:0020037">
    <property type="term" value="F:heme binding"/>
    <property type="evidence" value="ECO:0007669"/>
    <property type="project" value="InterPro"/>
</dbReference>
<dbReference type="GO" id="GO:0016705">
    <property type="term" value="F:oxidoreductase activity, acting on paired donors, with incorporation or reduction of molecular oxygen"/>
    <property type="evidence" value="ECO:0007669"/>
    <property type="project" value="InterPro"/>
</dbReference>
<feature type="binding site" description="axial binding residue" evidence="5">
    <location>
        <position position="541"/>
    </location>
    <ligand>
        <name>heme</name>
        <dbReference type="ChEBI" id="CHEBI:30413"/>
    </ligand>
    <ligandPart>
        <name>Fe</name>
        <dbReference type="ChEBI" id="CHEBI:18248"/>
    </ligandPart>
</feature>
<dbReference type="AlphaFoldDB" id="A0A9P7UH89"/>
<evidence type="ECO:0000256" key="4">
    <source>
        <dbReference type="ARBA" id="ARBA00023004"/>
    </source>
</evidence>
<gene>
    <name evidence="8" type="ORF">JMJ77_014217</name>
</gene>
<dbReference type="Proteomes" id="UP000699042">
    <property type="component" value="Unassembled WGS sequence"/>
</dbReference>
<dbReference type="PANTHER" id="PTHR46300:SF5">
    <property type="entry name" value="CYTOCHROME P450"/>
    <property type="match status" value="1"/>
</dbReference>
<accession>A0A9P7UH89</accession>
<protein>
    <submittedName>
        <fullName evidence="8">Cytochrome P450</fullName>
    </submittedName>
</protein>
<dbReference type="InterPro" id="IPR017972">
    <property type="entry name" value="Cyt_P450_CS"/>
</dbReference>
<dbReference type="InterPro" id="IPR002401">
    <property type="entry name" value="Cyt_P450_E_grp-I"/>
</dbReference>
<keyword evidence="3 6" id="KW-0560">Oxidoreductase</keyword>
<evidence type="ECO:0000313" key="8">
    <source>
        <dbReference type="EMBL" id="KAG7048580.1"/>
    </source>
</evidence>
<comment type="cofactor">
    <cofactor evidence="5">
        <name>heme</name>
        <dbReference type="ChEBI" id="CHEBI:30413"/>
    </cofactor>
</comment>
<comment type="caution">
    <text evidence="8">The sequence shown here is derived from an EMBL/GenBank/DDBJ whole genome shotgun (WGS) entry which is preliminary data.</text>
</comment>
<dbReference type="PRINTS" id="PR00463">
    <property type="entry name" value="EP450I"/>
</dbReference>
<keyword evidence="5 6" id="KW-0349">Heme</keyword>
<dbReference type="InterPro" id="IPR001128">
    <property type="entry name" value="Cyt_P450"/>
</dbReference>
<evidence type="ECO:0000256" key="6">
    <source>
        <dbReference type="RuleBase" id="RU000461"/>
    </source>
</evidence>
<evidence type="ECO:0000256" key="5">
    <source>
        <dbReference type="PIRSR" id="PIRSR602401-1"/>
    </source>
</evidence>
<dbReference type="InterPro" id="IPR050364">
    <property type="entry name" value="Cytochrome_P450_fung"/>
</dbReference>
<name>A0A9P7UH89_9PEZI</name>